<dbReference type="AlphaFoldDB" id="A0AAF0I9H5"/>
<evidence type="ECO:0000256" key="1">
    <source>
        <dbReference type="ARBA" id="ARBA00004651"/>
    </source>
</evidence>
<feature type="transmembrane region" description="Helical" evidence="8">
    <location>
        <begin position="41"/>
        <end position="59"/>
    </location>
</feature>
<dbReference type="EMBL" id="CP110232">
    <property type="protein sequence ID" value="WEG73442.1"/>
    <property type="molecule type" value="Genomic_DNA"/>
</dbReference>
<evidence type="ECO:0000256" key="5">
    <source>
        <dbReference type="ARBA" id="ARBA00022960"/>
    </source>
</evidence>
<feature type="transmembrane region" description="Helical" evidence="8">
    <location>
        <begin position="79"/>
        <end position="101"/>
    </location>
</feature>
<keyword evidence="6 8" id="KW-1133">Transmembrane helix</keyword>
<accession>A0AAF0I9H5</accession>
<evidence type="ECO:0000256" key="8">
    <source>
        <dbReference type="SAM" id="Phobius"/>
    </source>
</evidence>
<gene>
    <name evidence="9" type="primary">mreD</name>
    <name evidence="9" type="ORF">OL234_00580</name>
</gene>
<name>A0AAF0I9H5_9ENTE</name>
<feature type="transmembrane region" description="Helical" evidence="8">
    <location>
        <begin position="9"/>
        <end position="29"/>
    </location>
</feature>
<evidence type="ECO:0000256" key="6">
    <source>
        <dbReference type="ARBA" id="ARBA00022989"/>
    </source>
</evidence>
<feature type="transmembrane region" description="Helical" evidence="8">
    <location>
        <begin position="107"/>
        <end position="136"/>
    </location>
</feature>
<evidence type="ECO:0000313" key="10">
    <source>
        <dbReference type="Proteomes" id="UP001179647"/>
    </source>
</evidence>
<comment type="similarity">
    <text evidence="2">Belongs to the MreD family.</text>
</comment>
<evidence type="ECO:0000256" key="7">
    <source>
        <dbReference type="ARBA" id="ARBA00023136"/>
    </source>
</evidence>
<feature type="transmembrane region" description="Helical" evidence="8">
    <location>
        <begin position="148"/>
        <end position="166"/>
    </location>
</feature>
<organism evidence="9 10">
    <name type="scientific">Vagococcus intermedius</name>
    <dbReference type="NCBI Taxonomy" id="2991418"/>
    <lineage>
        <taxon>Bacteria</taxon>
        <taxon>Bacillati</taxon>
        <taxon>Bacillota</taxon>
        <taxon>Bacilli</taxon>
        <taxon>Lactobacillales</taxon>
        <taxon>Enterococcaceae</taxon>
        <taxon>Vagococcus</taxon>
    </lineage>
</organism>
<keyword evidence="7 8" id="KW-0472">Membrane</keyword>
<keyword evidence="5" id="KW-0133">Cell shape</keyword>
<evidence type="ECO:0000256" key="4">
    <source>
        <dbReference type="ARBA" id="ARBA00022692"/>
    </source>
</evidence>
<proteinExistence type="inferred from homology"/>
<dbReference type="GO" id="GO:0008360">
    <property type="term" value="P:regulation of cell shape"/>
    <property type="evidence" value="ECO:0007669"/>
    <property type="project" value="UniProtKB-KW"/>
</dbReference>
<sequence>MMDNIEKKSLIKMTLPIILVVVMLLDGQISNNLRLLTDNTIYFNSHLLLLGLILASLHFSKRYMMILSVCVGILFDVYYYSLVGINMVSLPLTVLLIYMVFKYIEPSIVSISISLVVFITIMDTSAYMLPVVFKLINGNIFEFIAKNLGPTLLFNVVMFLLLVYPLKKIITVTN</sequence>
<evidence type="ECO:0000256" key="2">
    <source>
        <dbReference type="ARBA" id="ARBA00007776"/>
    </source>
</evidence>
<reference evidence="9" key="1">
    <citation type="submission" date="2022-10" db="EMBL/GenBank/DDBJ databases">
        <title>Vagococcus sp. isolated from poultry meat.</title>
        <authorList>
            <person name="Johansson P."/>
            <person name="Bjorkroth J."/>
        </authorList>
    </citation>
    <scope>NUCLEOTIDE SEQUENCE</scope>
    <source>
        <strain evidence="9">STAA11</strain>
    </source>
</reference>
<dbReference type="RefSeq" id="WP_275469240.1">
    <property type="nucleotide sequence ID" value="NZ_CP110232.1"/>
</dbReference>
<evidence type="ECO:0000313" key="9">
    <source>
        <dbReference type="EMBL" id="WEG73442.1"/>
    </source>
</evidence>
<evidence type="ECO:0000256" key="3">
    <source>
        <dbReference type="ARBA" id="ARBA00022475"/>
    </source>
</evidence>
<dbReference type="Proteomes" id="UP001179647">
    <property type="component" value="Chromosome"/>
</dbReference>
<dbReference type="InterPro" id="IPR007227">
    <property type="entry name" value="Cell_shape_determining_MreD"/>
</dbReference>
<dbReference type="KEGG" id="vie:OL234_00580"/>
<comment type="subcellular location">
    <subcellularLocation>
        <location evidence="1">Cell membrane</location>
        <topology evidence="1">Multi-pass membrane protein</topology>
    </subcellularLocation>
</comment>
<keyword evidence="10" id="KW-1185">Reference proteome</keyword>
<dbReference type="GO" id="GO:0005886">
    <property type="term" value="C:plasma membrane"/>
    <property type="evidence" value="ECO:0007669"/>
    <property type="project" value="UniProtKB-SubCell"/>
</dbReference>
<dbReference type="NCBIfam" id="TIGR03426">
    <property type="entry name" value="shape_MreD"/>
    <property type="match status" value="1"/>
</dbReference>
<keyword evidence="3" id="KW-1003">Cell membrane</keyword>
<protein>
    <submittedName>
        <fullName evidence="9">Rod shape-determining protein MreD</fullName>
    </submittedName>
</protein>
<dbReference type="Pfam" id="PF04093">
    <property type="entry name" value="MreD"/>
    <property type="match status" value="1"/>
</dbReference>
<keyword evidence="4 8" id="KW-0812">Transmembrane</keyword>